<sequence>MNVKVNSTTVGNNSKAIKNSSKYLCAQSEYSKDEKSTVTCNKKLQSAFEKSQKLIDKLGENMTLEENNIKNLGIAFQDIDKAIAARIDG</sequence>
<protein>
    <submittedName>
        <fullName evidence="1">TIGR04197 family type VII secretion effector</fullName>
    </submittedName>
</protein>
<reference evidence="1" key="1">
    <citation type="submission" date="2019-04" db="EMBL/GenBank/DDBJ databases">
        <title>Evolution of Biomass-Degrading Anaerobic Consortia Revealed by Metagenomics.</title>
        <authorList>
            <person name="Peng X."/>
        </authorList>
    </citation>
    <scope>NUCLEOTIDE SEQUENCE</scope>
    <source>
        <strain evidence="1">SIG311</strain>
    </source>
</reference>
<accession>A0A927YLV4</accession>
<dbReference type="EMBL" id="SVER01000023">
    <property type="protein sequence ID" value="MBE5920070.1"/>
    <property type="molecule type" value="Genomic_DNA"/>
</dbReference>
<dbReference type="NCBIfam" id="TIGR04197">
    <property type="entry name" value="T7SS_SACOL2603"/>
    <property type="match status" value="1"/>
</dbReference>
<comment type="caution">
    <text evidence="1">The sequence shown here is derived from an EMBL/GenBank/DDBJ whole genome shotgun (WGS) entry which is preliminary data.</text>
</comment>
<dbReference type="InterPro" id="IPR021477">
    <property type="entry name" value="TVIIS_effector_SACOL2603_fam"/>
</dbReference>
<name>A0A927YLV4_9FIRM</name>
<organism evidence="1 2">
    <name type="scientific">Pseudobutyrivibrio ruminis</name>
    <dbReference type="NCBI Taxonomy" id="46206"/>
    <lineage>
        <taxon>Bacteria</taxon>
        <taxon>Bacillati</taxon>
        <taxon>Bacillota</taxon>
        <taxon>Clostridia</taxon>
        <taxon>Lachnospirales</taxon>
        <taxon>Lachnospiraceae</taxon>
        <taxon>Pseudobutyrivibrio</taxon>
    </lineage>
</organism>
<gene>
    <name evidence="1" type="ORF">E7272_09525</name>
</gene>
<proteinExistence type="predicted"/>
<evidence type="ECO:0000313" key="2">
    <source>
        <dbReference type="Proteomes" id="UP000766246"/>
    </source>
</evidence>
<evidence type="ECO:0000313" key="1">
    <source>
        <dbReference type="EMBL" id="MBE5920070.1"/>
    </source>
</evidence>
<dbReference type="AlphaFoldDB" id="A0A927YLV4"/>
<dbReference type="Proteomes" id="UP000766246">
    <property type="component" value="Unassembled WGS sequence"/>
</dbReference>